<feature type="transmembrane region" description="Helical" evidence="4">
    <location>
        <begin position="140"/>
        <end position="161"/>
    </location>
</feature>
<keyword evidence="7" id="KW-1185">Reference proteome</keyword>
<dbReference type="InterPro" id="IPR020846">
    <property type="entry name" value="MFS_dom"/>
</dbReference>
<keyword evidence="2 4" id="KW-1133">Transmembrane helix</keyword>
<feature type="transmembrane region" description="Helical" evidence="4">
    <location>
        <begin position="41"/>
        <end position="64"/>
    </location>
</feature>
<dbReference type="AlphaFoldDB" id="A0A521ADM5"/>
<dbReference type="Proteomes" id="UP000316030">
    <property type="component" value="Unassembled WGS sequence"/>
</dbReference>
<evidence type="ECO:0000256" key="4">
    <source>
        <dbReference type="SAM" id="Phobius"/>
    </source>
</evidence>
<feature type="transmembrane region" description="Helical" evidence="4">
    <location>
        <begin position="9"/>
        <end position="29"/>
    </location>
</feature>
<evidence type="ECO:0000256" key="2">
    <source>
        <dbReference type="ARBA" id="ARBA00022989"/>
    </source>
</evidence>
<evidence type="ECO:0000313" key="6">
    <source>
        <dbReference type="EMBL" id="SMO32899.1"/>
    </source>
</evidence>
<evidence type="ECO:0000313" key="7">
    <source>
        <dbReference type="Proteomes" id="UP000316030"/>
    </source>
</evidence>
<feature type="transmembrane region" description="Helical" evidence="4">
    <location>
        <begin position="212"/>
        <end position="236"/>
    </location>
</feature>
<protein>
    <submittedName>
        <fullName evidence="6">Predicted arabinose efflux permease, MFS family</fullName>
    </submittedName>
</protein>
<name>A0A521ADM5_9RHOB</name>
<dbReference type="PANTHER" id="PTHR11360">
    <property type="entry name" value="MONOCARBOXYLATE TRANSPORTER"/>
    <property type="match status" value="1"/>
</dbReference>
<dbReference type="Gene3D" id="1.20.1250.20">
    <property type="entry name" value="MFS general substrate transporter like domains"/>
    <property type="match status" value="1"/>
</dbReference>
<feature type="transmembrane region" description="Helical" evidence="4">
    <location>
        <begin position="302"/>
        <end position="324"/>
    </location>
</feature>
<feature type="transmembrane region" description="Helical" evidence="4">
    <location>
        <begin position="336"/>
        <end position="356"/>
    </location>
</feature>
<feature type="transmembrane region" description="Helical" evidence="4">
    <location>
        <begin position="276"/>
        <end position="296"/>
    </location>
</feature>
<proteinExistence type="predicted"/>
<organism evidence="6 7">
    <name type="scientific">Thalassovita litoralis</name>
    <dbReference type="NCBI Taxonomy" id="1010611"/>
    <lineage>
        <taxon>Bacteria</taxon>
        <taxon>Pseudomonadati</taxon>
        <taxon>Pseudomonadota</taxon>
        <taxon>Alphaproteobacteria</taxon>
        <taxon>Rhodobacterales</taxon>
        <taxon>Roseobacteraceae</taxon>
        <taxon>Thalassovita</taxon>
    </lineage>
</organism>
<dbReference type="EMBL" id="FXTO01000001">
    <property type="protein sequence ID" value="SMO32899.1"/>
    <property type="molecule type" value="Genomic_DNA"/>
</dbReference>
<feature type="transmembrane region" description="Helical" evidence="4">
    <location>
        <begin position="242"/>
        <end position="264"/>
    </location>
</feature>
<dbReference type="PROSITE" id="PS50850">
    <property type="entry name" value="MFS"/>
    <property type="match status" value="1"/>
</dbReference>
<evidence type="ECO:0000256" key="3">
    <source>
        <dbReference type="ARBA" id="ARBA00023136"/>
    </source>
</evidence>
<feature type="transmembrane region" description="Helical" evidence="4">
    <location>
        <begin position="76"/>
        <end position="93"/>
    </location>
</feature>
<dbReference type="GO" id="GO:0022857">
    <property type="term" value="F:transmembrane transporter activity"/>
    <property type="evidence" value="ECO:0007669"/>
    <property type="project" value="InterPro"/>
</dbReference>
<dbReference type="PANTHER" id="PTHR11360:SF308">
    <property type="entry name" value="BLL3089 PROTEIN"/>
    <property type="match status" value="1"/>
</dbReference>
<keyword evidence="1 4" id="KW-0812">Transmembrane</keyword>
<feature type="transmembrane region" description="Helical" evidence="4">
    <location>
        <begin position="99"/>
        <end position="119"/>
    </location>
</feature>
<reference evidence="6 7" key="1">
    <citation type="submission" date="2017-05" db="EMBL/GenBank/DDBJ databases">
        <authorList>
            <person name="Varghese N."/>
            <person name="Submissions S."/>
        </authorList>
    </citation>
    <scope>NUCLEOTIDE SEQUENCE [LARGE SCALE GENOMIC DNA]</scope>
    <source>
        <strain evidence="6 7">DSM 29506</strain>
    </source>
</reference>
<feature type="transmembrane region" description="Helical" evidence="4">
    <location>
        <begin position="362"/>
        <end position="383"/>
    </location>
</feature>
<dbReference type="SUPFAM" id="SSF103473">
    <property type="entry name" value="MFS general substrate transporter"/>
    <property type="match status" value="1"/>
</dbReference>
<feature type="domain" description="Major facilitator superfamily (MFS) profile" evidence="5">
    <location>
        <begin position="1"/>
        <end position="389"/>
    </location>
</feature>
<gene>
    <name evidence="6" type="ORF">SAMN06265173_10183</name>
</gene>
<keyword evidence="3 4" id="KW-0472">Membrane</keyword>
<dbReference type="OrthoDB" id="7200137at2"/>
<sequence length="394" mass="41087">MILSQRSQVISALGIVMILTWGSSFYLLAVLAEPIRLETGWGAGAVTAGVSLALLASGLASGWVGRLIQRDGGRRVLAGGITLIAAGLVLLGLSRSLPVYLVAWAVIGLGMAGALYDAAFSTLGRIYGREARSAITTLTLWGGFASTVCWPVSAFLVELVGWRGTCFAYAALNLGVCLPLCWIVLPRVPPVLTVATPDPALPVPASQYGLRFWCLAIAGAMLAMVSSIWSVHLITIMTAQGYALAAAVALGTLIGPAQVGARVLEMMGRGRHHPIWTMMASTGLVLLGFLGLVLEIPASAALVAYGAGNGLWSIARGALPLSIFAPEDYALIMGRLAGPVLVASAVAPLLGALLIQHYGAAAMLWVLMMGAVVPVAAAVILYWDILRDRQIHSL</sequence>
<evidence type="ECO:0000256" key="1">
    <source>
        <dbReference type="ARBA" id="ARBA00022692"/>
    </source>
</evidence>
<dbReference type="InterPro" id="IPR011701">
    <property type="entry name" value="MFS"/>
</dbReference>
<accession>A0A521ADM5</accession>
<dbReference type="InterPro" id="IPR050327">
    <property type="entry name" value="Proton-linked_MCT"/>
</dbReference>
<feature type="transmembrane region" description="Helical" evidence="4">
    <location>
        <begin position="167"/>
        <end position="185"/>
    </location>
</feature>
<dbReference type="InterPro" id="IPR036259">
    <property type="entry name" value="MFS_trans_sf"/>
</dbReference>
<dbReference type="Pfam" id="PF07690">
    <property type="entry name" value="MFS_1"/>
    <property type="match status" value="1"/>
</dbReference>
<evidence type="ECO:0000259" key="5">
    <source>
        <dbReference type="PROSITE" id="PS50850"/>
    </source>
</evidence>